<gene>
    <name evidence="3" type="ORF">FSARC_10731</name>
</gene>
<feature type="chain" id="PRO_5034721028" description="DUF7888 domain-containing protein" evidence="1">
    <location>
        <begin position="18"/>
        <end position="192"/>
    </location>
</feature>
<comment type="caution">
    <text evidence="3">The sequence shown here is derived from an EMBL/GenBank/DDBJ whole genome shotgun (WGS) entry which is preliminary data.</text>
</comment>
<feature type="domain" description="DUF7888" evidence="2">
    <location>
        <begin position="68"/>
        <end position="192"/>
    </location>
</feature>
<evidence type="ECO:0000259" key="2">
    <source>
        <dbReference type="Pfam" id="PF25411"/>
    </source>
</evidence>
<evidence type="ECO:0000313" key="3">
    <source>
        <dbReference type="EMBL" id="KAF4959406.1"/>
    </source>
</evidence>
<dbReference type="PANTHER" id="PTHR40845">
    <property type="match status" value="1"/>
</dbReference>
<organism evidence="3 4">
    <name type="scientific">Fusarium sarcochroum</name>
    <dbReference type="NCBI Taxonomy" id="1208366"/>
    <lineage>
        <taxon>Eukaryota</taxon>
        <taxon>Fungi</taxon>
        <taxon>Dikarya</taxon>
        <taxon>Ascomycota</taxon>
        <taxon>Pezizomycotina</taxon>
        <taxon>Sordariomycetes</taxon>
        <taxon>Hypocreomycetidae</taxon>
        <taxon>Hypocreales</taxon>
        <taxon>Nectriaceae</taxon>
        <taxon>Fusarium</taxon>
        <taxon>Fusarium lateritium species complex</taxon>
    </lineage>
</organism>
<reference evidence="3" key="2">
    <citation type="submission" date="2020-05" db="EMBL/GenBank/DDBJ databases">
        <authorList>
            <person name="Kim H.-S."/>
            <person name="Proctor R.H."/>
            <person name="Brown D.W."/>
        </authorList>
    </citation>
    <scope>NUCLEOTIDE SEQUENCE</scope>
    <source>
        <strain evidence="3">NRRL 20472</strain>
    </source>
</reference>
<dbReference type="PANTHER" id="PTHR40845:SF1">
    <property type="match status" value="1"/>
</dbReference>
<dbReference type="Pfam" id="PF25411">
    <property type="entry name" value="DUF7888"/>
    <property type="match status" value="1"/>
</dbReference>
<dbReference type="AlphaFoldDB" id="A0A8H4TK69"/>
<feature type="signal peptide" evidence="1">
    <location>
        <begin position="1"/>
        <end position="17"/>
    </location>
</feature>
<dbReference type="EMBL" id="JABEXW010000663">
    <property type="protein sequence ID" value="KAF4959406.1"/>
    <property type="molecule type" value="Genomic_DNA"/>
</dbReference>
<keyword evidence="1" id="KW-0732">Signal</keyword>
<accession>A0A8H4TK69</accession>
<dbReference type="Proteomes" id="UP000622797">
    <property type="component" value="Unassembled WGS sequence"/>
</dbReference>
<reference evidence="3" key="1">
    <citation type="journal article" date="2020" name="BMC Genomics">
        <title>Correction to: Identification and distribution of gene clusters required for synthesis of sphingolipid metabolism inhibitors in diverse species of the filamentous fungus Fusarium.</title>
        <authorList>
            <person name="Kim H.S."/>
            <person name="Lohmar J.M."/>
            <person name="Busman M."/>
            <person name="Brown D.W."/>
            <person name="Naumann T.A."/>
            <person name="Divon H.H."/>
            <person name="Lysoe E."/>
            <person name="Uhlig S."/>
            <person name="Proctor R.H."/>
        </authorList>
    </citation>
    <scope>NUCLEOTIDE SEQUENCE</scope>
    <source>
        <strain evidence="3">NRRL 20472</strain>
    </source>
</reference>
<name>A0A8H4TK69_9HYPO</name>
<dbReference type="OrthoDB" id="3478218at2759"/>
<keyword evidence="4" id="KW-1185">Reference proteome</keyword>
<evidence type="ECO:0000256" key="1">
    <source>
        <dbReference type="SAM" id="SignalP"/>
    </source>
</evidence>
<dbReference type="InterPro" id="IPR057210">
    <property type="entry name" value="DUF7888"/>
</dbReference>
<protein>
    <recommendedName>
        <fullName evidence="2">DUF7888 domain-containing protein</fullName>
    </recommendedName>
</protein>
<proteinExistence type="predicted"/>
<sequence length="192" mass="21339">MRLNSVVILSLLGLATASPMPADSSSAVDAEFQFDRDILEADYKLALEKIEADPHLAKRLNTQSSSNVAFGQAIYAAGEATYKQVKAISNWNKAREQFVKGVTQIMMDHNPDPKTAVAAICYNKKYGIKDPKNIYGLRSEDLSIWPAKTDYDCFYMGRGNAFWSQGDGGSINLWTRWQGGACRFDKSSDLYC</sequence>
<evidence type="ECO:0000313" key="4">
    <source>
        <dbReference type="Proteomes" id="UP000622797"/>
    </source>
</evidence>